<dbReference type="AlphaFoldDB" id="A0A8J5ZBY5"/>
<organism evidence="1 2">
    <name type="scientific">Gossypium anomalum</name>
    <dbReference type="NCBI Taxonomy" id="47600"/>
    <lineage>
        <taxon>Eukaryota</taxon>
        <taxon>Viridiplantae</taxon>
        <taxon>Streptophyta</taxon>
        <taxon>Embryophyta</taxon>
        <taxon>Tracheophyta</taxon>
        <taxon>Spermatophyta</taxon>
        <taxon>Magnoliopsida</taxon>
        <taxon>eudicotyledons</taxon>
        <taxon>Gunneridae</taxon>
        <taxon>Pentapetalae</taxon>
        <taxon>rosids</taxon>
        <taxon>malvids</taxon>
        <taxon>Malvales</taxon>
        <taxon>Malvaceae</taxon>
        <taxon>Malvoideae</taxon>
        <taxon>Gossypium</taxon>
    </lineage>
</organism>
<dbReference type="PANTHER" id="PTHR48200:SF1">
    <property type="entry name" value="AMINOTRANSFERASE-LIKE PLANT MOBILE DOMAIN-CONTAINING PROTEIN"/>
    <property type="match status" value="1"/>
</dbReference>
<reference evidence="1 2" key="1">
    <citation type="journal article" date="2021" name="bioRxiv">
        <title>The Gossypium anomalum genome as a resource for cotton improvement and evolutionary analysis of hybrid incompatibility.</title>
        <authorList>
            <person name="Grover C.E."/>
            <person name="Yuan D."/>
            <person name="Arick M.A."/>
            <person name="Miller E.R."/>
            <person name="Hu G."/>
            <person name="Peterson D.G."/>
            <person name="Wendel J.F."/>
            <person name="Udall J.A."/>
        </authorList>
    </citation>
    <scope>NUCLEOTIDE SEQUENCE [LARGE SCALE GENOMIC DNA]</scope>
    <source>
        <strain evidence="1">JFW-Udall</strain>
        <tissue evidence="1">Leaf</tissue>
    </source>
</reference>
<dbReference type="PANTHER" id="PTHR48200">
    <property type="entry name" value="PROTEIN, PUTATIVE-RELATED"/>
    <property type="match status" value="1"/>
</dbReference>
<evidence type="ECO:0000313" key="2">
    <source>
        <dbReference type="Proteomes" id="UP000701853"/>
    </source>
</evidence>
<comment type="caution">
    <text evidence="1">The sequence shown here is derived from an EMBL/GenBank/DDBJ whole genome shotgun (WGS) entry which is preliminary data.</text>
</comment>
<dbReference type="EMBL" id="JAHUZN010000003">
    <property type="protein sequence ID" value="KAG8497867.1"/>
    <property type="molecule type" value="Genomic_DNA"/>
</dbReference>
<dbReference type="Proteomes" id="UP000701853">
    <property type="component" value="Chromosome 3"/>
</dbReference>
<evidence type="ECO:0000313" key="1">
    <source>
        <dbReference type="EMBL" id="KAG8497867.1"/>
    </source>
</evidence>
<accession>A0A8J5ZBY5</accession>
<name>A0A8J5ZBY5_9ROSI</name>
<protein>
    <submittedName>
        <fullName evidence="1">Uncharacterized protein</fullName>
    </submittedName>
</protein>
<proteinExistence type="predicted"/>
<gene>
    <name evidence="1" type="ORF">CXB51_007411</name>
</gene>
<sequence length="147" mass="17041">MENEFLDNVEDNTAVRIWSKKLLLDKWDSLAEGYTSELWDFTRISIQIGKAYFRAANIPTFVKKLMNISGMVHPDLRKKVDIFALSIYGLVIFSKALRHINKVVADLFDRLDKRITLVTAILAETFRSFPLKEKAVTQKRDDISEEM</sequence>
<keyword evidence="2" id="KW-1185">Reference proteome</keyword>